<evidence type="ECO:0000313" key="2">
    <source>
        <dbReference type="EMBL" id="CAE8634409.1"/>
    </source>
</evidence>
<dbReference type="Gene3D" id="3.40.50.720">
    <property type="entry name" value="NAD(P)-binding Rossmann-like Domain"/>
    <property type="match status" value="1"/>
</dbReference>
<feature type="region of interest" description="Disordered" evidence="1">
    <location>
        <begin position="1"/>
        <end position="20"/>
    </location>
</feature>
<sequence>MNEAAQALEALAGSSLEEGDLEAAATAWAEALAFRELSVGAEAAASKSASEDARRSASEQRRRGGHTTVGAGEKHNTYCGCVLRSKARDADSEGEERKESEEEKEQEEEQQEPEEEQQEEEQEEEEEPVAAASRPPAKSLLSLSSQPMGLRPAWVPYSAHSSVFGSTSDQSDASSHFDHTAAEHGCFVRCAKEAKPSPGSGSAQGSGGYGSGAAGVKHTLAAQKVPEHFYFYGWPELLRWPRLERMSCRTERAFDQGSDPKVDAGLDQDYFALIEARPCKVKWCRSEKDGPQADNDAWDDCCVPFAFTDVYTTLDFDLHTREVATCPKEHLLLLGRGSPDVTIALPTICPREAQGIGSETNPPHQHHNEGAALQLHFTLSTSSPWQQEAPVVPHPRQALQGNQCLLLVQVAPAGAKARGTCSGAKAGLFRLFLGLSRALVFCGVALELELERASVVRRKLGCLASSSLSAAASFALLPSPLSGAVGAPPERRQDEASSARRSERDGPQRKPWWLDTDKLNQEMRRAKAAAEKEFGSAAAETPPKHARDKEAGLLEFAVRPAKRNPSPDANNTKEKEPKEAPRDERQLRCKTRADWLKSAPAVVRIAQAKAAAAPFWPNAPEFIPGACRLRCTVQAPAVFLHSSTEDEAVGQHMRHQIASAPTRCDSLFLQLFLHSRVPQDSAHGAWGDRVHAQRWRLRCFGMPRYRLYKTVVAGATGRVGEALTRQLLLSPLCAEVHSVGRREARAFDRLSAAESKLRHHLGDFSAPECGVDPSSLEGVDSAFCVLGSRRGWSDPAEVAAVERDAVLKFAQLCAAARVPHFSVLSSAWAHPKSRMQFARTQGETAEALAAMESFRRISLFAPAAATGVAGELLSSENSSSLVARVLWQGLPLAAQFMPNRYRPVALDDIALAMRLNVELCDASERVERLQYRDMMMIIGRDSEL</sequence>
<comment type="caution">
    <text evidence="2">The sequence shown here is derived from an EMBL/GenBank/DDBJ whole genome shotgun (WGS) entry which is preliminary data.</text>
</comment>
<dbReference type="SUPFAM" id="SSF51735">
    <property type="entry name" value="NAD(P)-binding Rossmann-fold domains"/>
    <property type="match status" value="1"/>
</dbReference>
<evidence type="ECO:0008006" key="4">
    <source>
        <dbReference type="Google" id="ProtNLM"/>
    </source>
</evidence>
<feature type="compositionally biased region" description="Basic and acidic residues" evidence="1">
    <location>
        <begin position="86"/>
        <end position="101"/>
    </location>
</feature>
<dbReference type="InterPro" id="IPR036291">
    <property type="entry name" value="NAD(P)-bd_dom_sf"/>
</dbReference>
<feature type="compositionally biased region" description="Basic and acidic residues" evidence="1">
    <location>
        <begin position="542"/>
        <end position="552"/>
    </location>
</feature>
<name>A0A813H9R4_POLGL</name>
<accession>A0A813H9R4</accession>
<protein>
    <recommendedName>
        <fullName evidence="4">NAD(P)-binding domain-containing protein</fullName>
    </recommendedName>
</protein>
<feature type="compositionally biased region" description="Basic and acidic residues" evidence="1">
    <location>
        <begin position="515"/>
        <end position="534"/>
    </location>
</feature>
<feature type="region of interest" description="Disordered" evidence="1">
    <location>
        <begin position="482"/>
        <end position="585"/>
    </location>
</feature>
<feature type="compositionally biased region" description="Basic and acidic residues" evidence="1">
    <location>
        <begin position="571"/>
        <end position="585"/>
    </location>
</feature>
<gene>
    <name evidence="2" type="ORF">PGLA1383_LOCUS50056</name>
</gene>
<dbReference type="PANTHER" id="PTHR14097:SF7">
    <property type="entry name" value="OXIDOREDUCTASE HTATIP2"/>
    <property type="match status" value="1"/>
</dbReference>
<feature type="region of interest" description="Disordered" evidence="1">
    <location>
        <begin position="193"/>
        <end position="212"/>
    </location>
</feature>
<feature type="compositionally biased region" description="Gly residues" evidence="1">
    <location>
        <begin position="202"/>
        <end position="212"/>
    </location>
</feature>
<dbReference type="EMBL" id="CAJNNV010031003">
    <property type="protein sequence ID" value="CAE8634409.1"/>
    <property type="molecule type" value="Genomic_DNA"/>
</dbReference>
<reference evidence="2" key="1">
    <citation type="submission" date="2021-02" db="EMBL/GenBank/DDBJ databases">
        <authorList>
            <person name="Dougan E. K."/>
            <person name="Rhodes N."/>
            <person name="Thang M."/>
            <person name="Chan C."/>
        </authorList>
    </citation>
    <scope>NUCLEOTIDE SEQUENCE</scope>
</reference>
<organism evidence="2 3">
    <name type="scientific">Polarella glacialis</name>
    <name type="common">Dinoflagellate</name>
    <dbReference type="NCBI Taxonomy" id="89957"/>
    <lineage>
        <taxon>Eukaryota</taxon>
        <taxon>Sar</taxon>
        <taxon>Alveolata</taxon>
        <taxon>Dinophyceae</taxon>
        <taxon>Suessiales</taxon>
        <taxon>Suessiaceae</taxon>
        <taxon>Polarella</taxon>
    </lineage>
</organism>
<feature type="compositionally biased region" description="Acidic residues" evidence="1">
    <location>
        <begin position="102"/>
        <end position="128"/>
    </location>
</feature>
<keyword evidence="3" id="KW-1185">Reference proteome</keyword>
<dbReference type="Proteomes" id="UP000654075">
    <property type="component" value="Unassembled WGS sequence"/>
</dbReference>
<evidence type="ECO:0000256" key="1">
    <source>
        <dbReference type="SAM" id="MobiDB-lite"/>
    </source>
</evidence>
<feature type="region of interest" description="Disordered" evidence="1">
    <location>
        <begin position="41"/>
        <end position="143"/>
    </location>
</feature>
<proteinExistence type="predicted"/>
<evidence type="ECO:0000313" key="3">
    <source>
        <dbReference type="Proteomes" id="UP000654075"/>
    </source>
</evidence>
<feature type="compositionally biased region" description="Basic and acidic residues" evidence="1">
    <location>
        <begin position="49"/>
        <end position="62"/>
    </location>
</feature>
<feature type="compositionally biased region" description="Basic and acidic residues" evidence="1">
    <location>
        <begin position="489"/>
        <end position="508"/>
    </location>
</feature>
<dbReference type="PANTHER" id="PTHR14097">
    <property type="entry name" value="OXIDOREDUCTASE HTATIP2"/>
    <property type="match status" value="1"/>
</dbReference>
<dbReference type="AlphaFoldDB" id="A0A813H9R4"/>